<keyword evidence="2" id="KW-1185">Reference proteome</keyword>
<dbReference type="RefSeq" id="WP_229571020.1">
    <property type="nucleotide sequence ID" value="NZ_AP025226.1"/>
</dbReference>
<proteinExistence type="predicted"/>
<evidence type="ECO:0000313" key="1">
    <source>
        <dbReference type="EMBL" id="BDC00286.1"/>
    </source>
</evidence>
<evidence type="ECO:0000313" key="2">
    <source>
        <dbReference type="Proteomes" id="UP001319921"/>
    </source>
</evidence>
<dbReference type="EMBL" id="AP025226">
    <property type="protein sequence ID" value="BDC00286.1"/>
    <property type="molecule type" value="Genomic_DNA"/>
</dbReference>
<dbReference type="SUPFAM" id="SSF89447">
    <property type="entry name" value="AbrB/MazE/MraZ-like"/>
    <property type="match status" value="1"/>
</dbReference>
<reference evidence="1 2" key="1">
    <citation type="journal article" date="2022" name="Microbiol. Resour. Announc.">
        <title>Complete Genome Sequence of the Hyperthermophilic and Acidophilic Archaeon Saccharolobus caldissimus Strain HS-3T.</title>
        <authorList>
            <person name="Sakai H.D."/>
            <person name="Kurosawa N."/>
        </authorList>
    </citation>
    <scope>NUCLEOTIDE SEQUENCE [LARGE SCALE GENOMIC DNA]</scope>
    <source>
        <strain evidence="1 2">JCM32116</strain>
    </source>
</reference>
<name>A0AAQ4CWV4_9CREN</name>
<dbReference type="KEGG" id="scas:SACC_33020"/>
<evidence type="ECO:0008006" key="3">
    <source>
        <dbReference type="Google" id="ProtNLM"/>
    </source>
</evidence>
<organism evidence="1 2">
    <name type="scientific">Saccharolobus caldissimus</name>
    <dbReference type="NCBI Taxonomy" id="1702097"/>
    <lineage>
        <taxon>Archaea</taxon>
        <taxon>Thermoproteota</taxon>
        <taxon>Thermoprotei</taxon>
        <taxon>Sulfolobales</taxon>
        <taxon>Sulfolobaceae</taxon>
        <taxon>Saccharolobus</taxon>
    </lineage>
</organism>
<dbReference type="InterPro" id="IPR037914">
    <property type="entry name" value="SpoVT-AbrB_sf"/>
</dbReference>
<dbReference type="Proteomes" id="UP001319921">
    <property type="component" value="Chromosome"/>
</dbReference>
<dbReference type="GeneID" id="68868027"/>
<gene>
    <name evidence="1" type="ORF">SACC_33020</name>
</gene>
<dbReference type="AlphaFoldDB" id="A0AAQ4CWV4"/>
<dbReference type="Gene3D" id="2.10.260.10">
    <property type="match status" value="1"/>
</dbReference>
<accession>A0AAQ4CWV4</accession>
<protein>
    <recommendedName>
        <fullName evidence="3">SpoVT-AbrB domain-containing protein</fullName>
    </recommendedName>
</protein>
<sequence>MEEKGEIKENKGEKSQGTDWASLLGNVLPQILAGLQDSFRDVLITFFKRNVIFKARIQAGRRITIPQEELEVAGIKEGDIVQVIIVPLKEKGE</sequence>